<evidence type="ECO:0000256" key="14">
    <source>
        <dbReference type="ARBA" id="ARBA00030862"/>
    </source>
</evidence>
<dbReference type="InterPro" id="IPR016035">
    <property type="entry name" value="Acyl_Trfase/lysoPLipase"/>
</dbReference>
<dbReference type="Gene3D" id="2.60.120.10">
    <property type="entry name" value="Jelly Rolls"/>
    <property type="match status" value="3"/>
</dbReference>
<dbReference type="SMART" id="SM00100">
    <property type="entry name" value="cNMP"/>
    <property type="match status" value="2"/>
</dbReference>
<dbReference type="Gene3D" id="3.40.1090.10">
    <property type="entry name" value="Cytosolic phospholipase A2 catalytic domain"/>
    <property type="match status" value="1"/>
</dbReference>
<feature type="domain" description="Cyclic nucleotide-binding" evidence="19">
    <location>
        <begin position="504"/>
        <end position="574"/>
    </location>
</feature>
<dbReference type="Pfam" id="PF24179">
    <property type="entry name" value="NTE_Ploop"/>
    <property type="match status" value="1"/>
</dbReference>
<evidence type="ECO:0000256" key="6">
    <source>
        <dbReference type="ARBA" id="ARBA00022692"/>
    </source>
</evidence>
<dbReference type="PROSITE" id="PS51635">
    <property type="entry name" value="PNPLA"/>
    <property type="match status" value="1"/>
</dbReference>
<evidence type="ECO:0000256" key="4">
    <source>
        <dbReference type="ARBA" id="ARBA00013274"/>
    </source>
</evidence>
<evidence type="ECO:0000259" key="20">
    <source>
        <dbReference type="PROSITE" id="PS51635"/>
    </source>
</evidence>
<feature type="compositionally biased region" description="Basic and acidic residues" evidence="17">
    <location>
        <begin position="354"/>
        <end position="366"/>
    </location>
</feature>
<accession>A0ABP1P5R5</accession>
<comment type="catalytic activity">
    <reaction evidence="15">
        <text>a 1-acyl-sn-glycero-3-phosphocholine + H2O = sn-glycerol 3-phosphocholine + a fatty acid + H(+)</text>
        <dbReference type="Rhea" id="RHEA:15177"/>
        <dbReference type="ChEBI" id="CHEBI:15377"/>
        <dbReference type="ChEBI" id="CHEBI:15378"/>
        <dbReference type="ChEBI" id="CHEBI:16870"/>
        <dbReference type="ChEBI" id="CHEBI:28868"/>
        <dbReference type="ChEBI" id="CHEBI:58168"/>
        <dbReference type="EC" id="3.1.1.5"/>
    </reaction>
</comment>
<comment type="caution">
    <text evidence="16">Lacks conserved residue(s) required for the propagation of feature annotation.</text>
</comment>
<dbReference type="Pfam" id="PF00027">
    <property type="entry name" value="cNMP_binding"/>
    <property type="match status" value="3"/>
</dbReference>
<evidence type="ECO:0000256" key="10">
    <source>
        <dbReference type="ARBA" id="ARBA00022989"/>
    </source>
</evidence>
<evidence type="ECO:0000256" key="9">
    <source>
        <dbReference type="ARBA" id="ARBA00022963"/>
    </source>
</evidence>
<evidence type="ECO:0000256" key="5">
    <source>
        <dbReference type="ARBA" id="ARBA00019369"/>
    </source>
</evidence>
<dbReference type="PROSITE" id="PS50042">
    <property type="entry name" value="CNMP_BINDING_3"/>
    <property type="match status" value="3"/>
</dbReference>
<dbReference type="InterPro" id="IPR001423">
    <property type="entry name" value="LysoPLipase_patatin_CS"/>
</dbReference>
<feature type="compositionally biased region" description="Polar residues" evidence="17">
    <location>
        <begin position="322"/>
        <end position="353"/>
    </location>
</feature>
<comment type="caution">
    <text evidence="21">The sequence shown here is derived from an EMBL/GenBank/DDBJ whole genome shotgun (WGS) entry which is preliminary data.</text>
</comment>
<keyword evidence="9" id="KW-0442">Lipid degradation</keyword>
<dbReference type="Proteomes" id="UP001642520">
    <property type="component" value="Unassembled WGS sequence"/>
</dbReference>
<feature type="domain" description="Cyclic nucleotide-binding" evidence="19">
    <location>
        <begin position="607"/>
        <end position="689"/>
    </location>
</feature>
<dbReference type="CDD" id="cd00038">
    <property type="entry name" value="CAP_ED"/>
    <property type="match status" value="3"/>
</dbReference>
<gene>
    <name evidence="21" type="ORF">XYLVIOL_LOCUS8545</name>
</gene>
<name>A0ABP1P5R5_XYLVO</name>
<proteinExistence type="inferred from homology"/>
<keyword evidence="7" id="KW-0378">Hydrolase</keyword>
<keyword evidence="11" id="KW-0443">Lipid metabolism</keyword>
<keyword evidence="10 18" id="KW-1133">Transmembrane helix</keyword>
<evidence type="ECO:0000256" key="2">
    <source>
        <dbReference type="ARBA" id="ARBA00006636"/>
    </source>
</evidence>
<evidence type="ECO:0000256" key="13">
    <source>
        <dbReference type="ARBA" id="ARBA00025020"/>
    </source>
</evidence>
<evidence type="ECO:0000256" key="8">
    <source>
        <dbReference type="ARBA" id="ARBA00022902"/>
    </source>
</evidence>
<evidence type="ECO:0000256" key="17">
    <source>
        <dbReference type="SAM" id="MobiDB-lite"/>
    </source>
</evidence>
<dbReference type="InterPro" id="IPR050301">
    <property type="entry name" value="NTE"/>
</dbReference>
<evidence type="ECO:0000256" key="1">
    <source>
        <dbReference type="ARBA" id="ARBA00004115"/>
    </source>
</evidence>
<dbReference type="PANTHER" id="PTHR14226">
    <property type="entry name" value="NEUROPATHY TARGET ESTERASE/SWISS CHEESE D.MELANOGASTER"/>
    <property type="match status" value="1"/>
</dbReference>
<feature type="short sequence motif" description="GXSXG" evidence="16">
    <location>
        <begin position="971"/>
        <end position="975"/>
    </location>
</feature>
<comment type="subunit">
    <text evidence="3">Interacts with Pka-C3; interaction inhibits the catalytic function of Pka-C3 and the esterase activity of sws.</text>
</comment>
<sequence>MEVVDLFNKYNESLGSYISSRWIGKLIAEYKISKTLFIIIISTIAVLLVVSIIILRKWKNKEFLPEVKEFVGVGTGKPRFRKRDKVLFYGRKMLRKVKSISGQVHATGQGKKRKAVMRFARRLLQLKKETAPQQLKVLEPPAEYLEEDLGPGEKVPPDALYMLQSIRVFGHFEKPVFLKLCKHTEIMNLPAGSTLFKIGDPDENLFIVQQGLVNVYITGPDNSQISLKLVKTGESVTSLLSFTDVLTGHTSTYKTVSARTMEDSIVVKLPMKAFQEDHPDAFVRVIQVIMVRLQRVTFTALHQYLGLSAELVNQGPHKKKQSPFSGSPVRSRTKENFSTQNVENQSYTSATVSSEHDGSETSHRDISTLNNHQSVPIVISRRPKTNLDWKNQNLSPQSGQSAADMVPECDSHWSNFSPVIQQQGSQPDVIHTGNSYPSKKRSTTIEPAQQQLDEAHFVQIATEAFVKELGLEDDSILKDGKVQIREVPAGTYLMKEESHKDVALVYVVSGSLIVSQRVSEGRDVNQEVHMFSAHQGEIVGGLAVLTGEPSFYTIRAKHPSRIALLSKPTFYAIMREQPTVVLHVAHSVVRRLSPFVRQVDFALDWLFLESGRAVYRQGDESDSTFIVLSGRLRSVITYKNGKKELVAEYGKGDLVGIVEMVTQTPRSTTVMAVRDSELAKLPEGLFNVIKLRFPIVVTRLINLLGHRILGTWQQAHTKNGSSDTQRAAATVDARPAQVNFSTVAIVPVSDDVPLTAFTYELYHSLCAIGPCLRLTSEVVRKTLGSTIMEPANEYRLTSWLAQQEDQHRISLYQCDPTYTLWTQRCVRQADCILIVGLGDKPPSIGRTEREVERLVMRTQKELVLLHKEQSGQPPTNTVQWLNMRSWVSSHHHIQCPKRMFTRRSQYRINELYSKVLMSEPNVHSDFSRLARWLTGTSVGLVLGGGGARGAAHVGMLKAVIEAGIPIDMVGGVSIGAFMGALWCMEKNITTTTQKAREWSKKMTQWWRQIMDLTYPVTSMFSGKDFNNTIQATFGDTYIEDLWLPYFTITTDITDSCMRTHTHADEMLRQGAHHILAIDVGSQDDTDLTNYGDSLSGWWLLWKRWNPFATPVKVPNLPDIQSRLAYVSCVRQLEEVKNSDYCEYIRPPIDKYKTLQFANFDEIKDVGYQHGKSYFEGQIKAGVLPRFNADRENARALRAKNQAANQQPVSSYTFTDLAQMVCKVSRGSRYVDLEIDSDTDELEEYEADLEEDAQEVGYASEPTAGILDQSPDESRLRRRTGVSLSLSDTEAESELDYHTKIF</sequence>
<dbReference type="InterPro" id="IPR056556">
    <property type="entry name" value="NTE1_P-loop_dom"/>
</dbReference>
<dbReference type="InterPro" id="IPR000595">
    <property type="entry name" value="cNMP-bd_dom"/>
</dbReference>
<keyword evidence="6 18" id="KW-0812">Transmembrane</keyword>
<reference evidence="21 22" key="1">
    <citation type="submission" date="2024-08" db="EMBL/GenBank/DDBJ databases">
        <authorList>
            <person name="Will J Nash"/>
            <person name="Angela Man"/>
            <person name="Seanna McTaggart"/>
            <person name="Kendall Baker"/>
            <person name="Tom Barker"/>
            <person name="Leah Catchpole"/>
            <person name="Alex Durrant"/>
            <person name="Karim Gharbi"/>
            <person name="Naomi Irish"/>
            <person name="Gemy Kaithakottil"/>
            <person name="Debby Ku"/>
            <person name="Aaliyah Providence"/>
            <person name="Felix Shaw"/>
            <person name="David Swarbreck"/>
            <person name="Chris Watkins"/>
            <person name="Ann M. McCartney"/>
            <person name="Giulio Formenti"/>
            <person name="Alice Mouton"/>
            <person name="Noel Vella"/>
            <person name="Bjorn M von Reumont"/>
            <person name="Adriana Vella"/>
            <person name="Wilfried Haerty"/>
        </authorList>
    </citation>
    <scope>NUCLEOTIDE SEQUENCE [LARGE SCALE GENOMIC DNA]</scope>
</reference>
<comment type="similarity">
    <text evidence="2">Belongs to the NTE family.</text>
</comment>
<dbReference type="SUPFAM" id="SSF51206">
    <property type="entry name" value="cAMP-binding domain-like"/>
    <property type="match status" value="3"/>
</dbReference>
<evidence type="ECO:0000313" key="21">
    <source>
        <dbReference type="EMBL" id="CAL7947843.1"/>
    </source>
</evidence>
<evidence type="ECO:0000256" key="15">
    <source>
        <dbReference type="ARBA" id="ARBA00049531"/>
    </source>
</evidence>
<dbReference type="EMBL" id="CAXAJV020001296">
    <property type="protein sequence ID" value="CAL7947843.1"/>
    <property type="molecule type" value="Genomic_DNA"/>
</dbReference>
<evidence type="ECO:0000256" key="16">
    <source>
        <dbReference type="PROSITE-ProRule" id="PRU01161"/>
    </source>
</evidence>
<feature type="transmembrane region" description="Helical" evidence="18">
    <location>
        <begin position="35"/>
        <end position="55"/>
    </location>
</feature>
<comment type="subcellular location">
    <subcellularLocation>
        <location evidence="1">Endoplasmic reticulum membrane</location>
        <topology evidence="1">Single-pass type I membrane protein</topology>
    </subcellularLocation>
</comment>
<evidence type="ECO:0000256" key="3">
    <source>
        <dbReference type="ARBA" id="ARBA00011476"/>
    </source>
</evidence>
<keyword evidence="8" id="KW-0524">Neurogenesis</keyword>
<evidence type="ECO:0000256" key="7">
    <source>
        <dbReference type="ARBA" id="ARBA00022801"/>
    </source>
</evidence>
<feature type="short sequence motif" description="GXGXXG" evidence="16">
    <location>
        <begin position="944"/>
        <end position="949"/>
    </location>
</feature>
<keyword evidence="22" id="KW-1185">Reference proteome</keyword>
<dbReference type="InterPro" id="IPR014710">
    <property type="entry name" value="RmlC-like_jellyroll"/>
</dbReference>
<evidence type="ECO:0000313" key="22">
    <source>
        <dbReference type="Proteomes" id="UP001642520"/>
    </source>
</evidence>
<dbReference type="InterPro" id="IPR002641">
    <property type="entry name" value="PNPLA_dom"/>
</dbReference>
<protein>
    <recommendedName>
        <fullName evidence="5">Neuropathy target esterase sws</fullName>
        <ecNumber evidence="4">3.1.1.5</ecNumber>
    </recommendedName>
    <alternativeName>
        <fullName evidence="14">Swiss cheese</fullName>
    </alternativeName>
</protein>
<dbReference type="PANTHER" id="PTHR14226:SF29">
    <property type="entry name" value="NEUROPATHY TARGET ESTERASE SWS"/>
    <property type="match status" value="1"/>
</dbReference>
<feature type="domain" description="PNPLA" evidence="20">
    <location>
        <begin position="940"/>
        <end position="1102"/>
    </location>
</feature>
<feature type="region of interest" description="Disordered" evidence="17">
    <location>
        <begin position="315"/>
        <end position="375"/>
    </location>
</feature>
<dbReference type="PROSITE" id="PS01237">
    <property type="entry name" value="UPF0028"/>
    <property type="match status" value="1"/>
</dbReference>
<dbReference type="SUPFAM" id="SSF52151">
    <property type="entry name" value="FabD/lysophospholipase-like"/>
    <property type="match status" value="1"/>
</dbReference>
<feature type="domain" description="Cyclic nucleotide-binding" evidence="19">
    <location>
        <begin position="168"/>
        <end position="276"/>
    </location>
</feature>
<comment type="function">
    <text evidence="13">Phospholipase B that deacylates intracellular phosphatidylcholine (PtdCho), generating glycerophosphocholine (GroPtdCho). This deacylation occurs at both sn-2 and sn-1 positions of PtdCho. Its specific chemical modification by certain organophosphorus (OP) compounds leads to distal axonopathy. Plays a role in the signaling mechanism between neurons and glia that regulates glia wrapping during development of the adult brain. Essential for membrane lipid homeostasis and cell survival in both neurons and glia of the adult brain.</text>
</comment>
<evidence type="ECO:0000256" key="18">
    <source>
        <dbReference type="SAM" id="Phobius"/>
    </source>
</evidence>
<dbReference type="Pfam" id="PF01734">
    <property type="entry name" value="Patatin"/>
    <property type="match status" value="1"/>
</dbReference>
<dbReference type="EC" id="3.1.1.5" evidence="4"/>
<organism evidence="21 22">
    <name type="scientific">Xylocopa violacea</name>
    <name type="common">Violet carpenter bee</name>
    <name type="synonym">Apis violacea</name>
    <dbReference type="NCBI Taxonomy" id="135666"/>
    <lineage>
        <taxon>Eukaryota</taxon>
        <taxon>Metazoa</taxon>
        <taxon>Ecdysozoa</taxon>
        <taxon>Arthropoda</taxon>
        <taxon>Hexapoda</taxon>
        <taxon>Insecta</taxon>
        <taxon>Pterygota</taxon>
        <taxon>Neoptera</taxon>
        <taxon>Endopterygota</taxon>
        <taxon>Hymenoptera</taxon>
        <taxon>Apocrita</taxon>
        <taxon>Aculeata</taxon>
        <taxon>Apoidea</taxon>
        <taxon>Anthophila</taxon>
        <taxon>Apidae</taxon>
        <taxon>Xylocopa</taxon>
        <taxon>Xylocopa</taxon>
    </lineage>
</organism>
<keyword evidence="12 18" id="KW-0472">Membrane</keyword>
<dbReference type="InterPro" id="IPR018490">
    <property type="entry name" value="cNMP-bd_dom_sf"/>
</dbReference>
<feature type="region of interest" description="Disordered" evidence="17">
    <location>
        <begin position="1254"/>
        <end position="1301"/>
    </location>
</feature>
<evidence type="ECO:0000256" key="11">
    <source>
        <dbReference type="ARBA" id="ARBA00023098"/>
    </source>
</evidence>
<evidence type="ECO:0000259" key="19">
    <source>
        <dbReference type="PROSITE" id="PS50042"/>
    </source>
</evidence>
<evidence type="ECO:0000256" key="12">
    <source>
        <dbReference type="ARBA" id="ARBA00023136"/>
    </source>
</evidence>